<evidence type="ECO:0000313" key="4">
    <source>
        <dbReference type="EMBL" id="PRW44614.1"/>
    </source>
</evidence>
<dbReference type="STRING" id="3076.A0A2P6TKJ9"/>
<dbReference type="InterPro" id="IPR001611">
    <property type="entry name" value="Leu-rich_rpt"/>
</dbReference>
<dbReference type="Proteomes" id="UP000239899">
    <property type="component" value="Unassembled WGS sequence"/>
</dbReference>
<evidence type="ECO:0000256" key="3">
    <source>
        <dbReference type="ARBA" id="ARBA00022737"/>
    </source>
</evidence>
<evidence type="ECO:0000313" key="5">
    <source>
        <dbReference type="Proteomes" id="UP000239899"/>
    </source>
</evidence>
<sequence length="576" mass="61753">MQQLCGGTSIDDLGDAVLELIFAAVCSTPHGYHHSPALPLVCRRWHDVYTQSTVLWQEVRLDWSVCRAQAPGTACTWAARWLARRLPICRRLLLSGCPDCVAAQHGAVAPLALLFPAGLSAPRLEQLRFLEISGDAGDAALALLTGCPKLQSLAVAGPHSLTGPAAALVLRGEALAGLSTLQSLRSLDLLLDKLVGSTRELGSALSRLTHLALRCRMESVAVAPEFLEGLGQLRRLELASLRVAQFTPRLAQALSGLTYLSCSGALKGGLTYLSCSDLLAARPRRRAGITLWQGLRHLSSLRELRFENQGGGSMPTSALACSSLRSLTLMCAAAEDWPETMLQRYTGEDGCLGSLQSLHLVSLKLVNPIPPAIWPALAPGLTSLVWHDIRKPDGWDAALAHAAALEAQAEPMEGAELFQAVALPFELSRLQQLRELRVEYAQLDAVPPAVQALTRLTLVSLEGNRISTLPEGQYLTGLRCLSLANNEFSELPDGLAACSSLQELTLTGNAIVLTQKAVERLAGSLLQLTRLHLNPLPPHPASVPAANGSEGSMWHEHGQALAQLVQLLGRRLALEQ</sequence>
<comment type="caution">
    <text evidence="4">The sequence shown here is derived from an EMBL/GenBank/DDBJ whole genome shotgun (WGS) entry which is preliminary data.</text>
</comment>
<keyword evidence="3" id="KW-0677">Repeat</keyword>
<reference evidence="4 5" key="1">
    <citation type="journal article" date="2018" name="Plant J.">
        <title>Genome sequences of Chlorella sorokiniana UTEX 1602 and Micractinium conductrix SAG 241.80: implications to maltose excretion by a green alga.</title>
        <authorList>
            <person name="Arriola M.B."/>
            <person name="Velmurugan N."/>
            <person name="Zhang Y."/>
            <person name="Plunkett M.H."/>
            <person name="Hondzo H."/>
            <person name="Barney B.M."/>
        </authorList>
    </citation>
    <scope>NUCLEOTIDE SEQUENCE [LARGE SCALE GENOMIC DNA]</scope>
    <source>
        <strain evidence="5">UTEX 1602</strain>
    </source>
</reference>
<dbReference type="PANTHER" id="PTHR48051:SF46">
    <property type="entry name" value="LEUCINE RICH REPEAT-CONTAINING DOMAIN PROTEIN"/>
    <property type="match status" value="1"/>
</dbReference>
<dbReference type="InterPro" id="IPR032675">
    <property type="entry name" value="LRR_dom_sf"/>
</dbReference>
<dbReference type="GO" id="GO:0005930">
    <property type="term" value="C:axoneme"/>
    <property type="evidence" value="ECO:0007669"/>
    <property type="project" value="UniProtKB-SubCell"/>
</dbReference>
<dbReference type="PANTHER" id="PTHR48051">
    <property type="match status" value="1"/>
</dbReference>
<keyword evidence="5" id="KW-1185">Reference proteome</keyword>
<organism evidence="4 5">
    <name type="scientific">Chlorella sorokiniana</name>
    <name type="common">Freshwater green alga</name>
    <dbReference type="NCBI Taxonomy" id="3076"/>
    <lineage>
        <taxon>Eukaryota</taxon>
        <taxon>Viridiplantae</taxon>
        <taxon>Chlorophyta</taxon>
        <taxon>core chlorophytes</taxon>
        <taxon>Trebouxiophyceae</taxon>
        <taxon>Chlorellales</taxon>
        <taxon>Chlorellaceae</taxon>
        <taxon>Chlorella clade</taxon>
        <taxon>Chlorella</taxon>
    </lineage>
</organism>
<evidence type="ECO:0000256" key="1">
    <source>
        <dbReference type="ARBA" id="ARBA00004430"/>
    </source>
</evidence>
<name>A0A2P6TKJ9_CHLSO</name>
<dbReference type="Gene3D" id="3.80.10.10">
    <property type="entry name" value="Ribonuclease Inhibitor"/>
    <property type="match status" value="2"/>
</dbReference>
<gene>
    <name evidence="4" type="ORF">C2E21_6529</name>
</gene>
<dbReference type="AlphaFoldDB" id="A0A2P6TKJ9"/>
<evidence type="ECO:0000256" key="2">
    <source>
        <dbReference type="ARBA" id="ARBA00022614"/>
    </source>
</evidence>
<comment type="subcellular location">
    <subcellularLocation>
        <location evidence="1">Cytoplasm</location>
        <location evidence="1">Cytoskeleton</location>
        <location evidence="1">Cilium axoneme</location>
    </subcellularLocation>
</comment>
<dbReference type="Pfam" id="PF13855">
    <property type="entry name" value="LRR_8"/>
    <property type="match status" value="1"/>
</dbReference>
<accession>A0A2P6TKJ9</accession>
<dbReference type="InterPro" id="IPR003591">
    <property type="entry name" value="Leu-rich_rpt_typical-subtyp"/>
</dbReference>
<dbReference type="InterPro" id="IPR050216">
    <property type="entry name" value="LRR_domain-containing"/>
</dbReference>
<dbReference type="OrthoDB" id="512499at2759"/>
<dbReference type="SUPFAM" id="SSF52058">
    <property type="entry name" value="L domain-like"/>
    <property type="match status" value="2"/>
</dbReference>
<proteinExistence type="predicted"/>
<dbReference type="SMART" id="SM00369">
    <property type="entry name" value="LRR_TYP"/>
    <property type="match status" value="3"/>
</dbReference>
<dbReference type="EMBL" id="LHPG02000013">
    <property type="protein sequence ID" value="PRW44614.1"/>
    <property type="molecule type" value="Genomic_DNA"/>
</dbReference>
<protein>
    <submittedName>
        <fullName evidence="4">Leucine rich repeat</fullName>
    </submittedName>
</protein>
<keyword evidence="2" id="KW-0433">Leucine-rich repeat</keyword>